<dbReference type="Proteomes" id="UP000663828">
    <property type="component" value="Unassembled WGS sequence"/>
</dbReference>
<name>A0A816HD70_ADIRI</name>
<dbReference type="InterPro" id="IPR052387">
    <property type="entry name" value="Fibrocystin"/>
</dbReference>
<evidence type="ECO:0000313" key="4">
    <source>
        <dbReference type="Proteomes" id="UP000663828"/>
    </source>
</evidence>
<accession>A0A816HD70</accession>
<evidence type="ECO:0000259" key="2">
    <source>
        <dbReference type="SMART" id="SM00429"/>
    </source>
</evidence>
<keyword evidence="1" id="KW-0732">Signal</keyword>
<proteinExistence type="predicted"/>
<dbReference type="PANTHER" id="PTHR46769:SF2">
    <property type="entry name" value="FIBROCYSTIN-L ISOFORM 2 PRECURSOR-RELATED"/>
    <property type="match status" value="1"/>
</dbReference>
<protein>
    <recommendedName>
        <fullName evidence="2">IPT/TIG domain-containing protein</fullName>
    </recommendedName>
</protein>
<reference evidence="3" key="1">
    <citation type="submission" date="2021-02" db="EMBL/GenBank/DDBJ databases">
        <authorList>
            <person name="Nowell W R."/>
        </authorList>
    </citation>
    <scope>NUCLEOTIDE SEQUENCE</scope>
</reference>
<dbReference type="SUPFAM" id="SSF81296">
    <property type="entry name" value="E set domains"/>
    <property type="match status" value="1"/>
</dbReference>
<comment type="caution">
    <text evidence="3">The sequence shown here is derived from an EMBL/GenBank/DDBJ whole genome shotgun (WGS) entry which is preliminary data.</text>
</comment>
<dbReference type="CDD" id="cd00603">
    <property type="entry name" value="IPT_PCSR"/>
    <property type="match status" value="1"/>
</dbReference>
<keyword evidence="4" id="KW-1185">Reference proteome</keyword>
<evidence type="ECO:0000313" key="3">
    <source>
        <dbReference type="EMBL" id="CAF1686157.1"/>
    </source>
</evidence>
<dbReference type="SMART" id="SM00429">
    <property type="entry name" value="IPT"/>
    <property type="match status" value="1"/>
</dbReference>
<organism evidence="3 4">
    <name type="scientific">Adineta ricciae</name>
    <name type="common">Rotifer</name>
    <dbReference type="NCBI Taxonomy" id="249248"/>
    <lineage>
        <taxon>Eukaryota</taxon>
        <taxon>Metazoa</taxon>
        <taxon>Spiralia</taxon>
        <taxon>Gnathifera</taxon>
        <taxon>Rotifera</taxon>
        <taxon>Eurotatoria</taxon>
        <taxon>Bdelloidea</taxon>
        <taxon>Adinetida</taxon>
        <taxon>Adinetidae</taxon>
        <taxon>Adineta</taxon>
    </lineage>
</organism>
<evidence type="ECO:0000256" key="1">
    <source>
        <dbReference type="ARBA" id="ARBA00022729"/>
    </source>
</evidence>
<dbReference type="Pfam" id="PF01833">
    <property type="entry name" value="TIG"/>
    <property type="match status" value="1"/>
</dbReference>
<dbReference type="Gene3D" id="2.60.40.10">
    <property type="entry name" value="Immunoglobulins"/>
    <property type="match status" value="1"/>
</dbReference>
<dbReference type="AlphaFoldDB" id="A0A816HD70"/>
<sequence length="233" mass="25588">YADITNTSLQCRFDSNAIGIFNVSMFVTYAYGRSSTPLSSHQLSATGQLYTFQTYPVITSISPNDGSLKGGTTLTISGEYFSDNNPYPLAVNIANTPCTILSVNLTTIRCQISQPLNTSRAHYHGGRGFHMYSENTFIDLSRLGNSTPRMPGVNANKTWIDEASFSAASISNTTVWFIGYLRPPKTASFIFQLNTSVASVLYLSTNENPENIAQIANRTSSRSQEIFLNNNTK</sequence>
<feature type="non-terminal residue" evidence="3">
    <location>
        <position position="1"/>
    </location>
</feature>
<dbReference type="InterPro" id="IPR013783">
    <property type="entry name" value="Ig-like_fold"/>
</dbReference>
<dbReference type="EMBL" id="CAJNOR010016884">
    <property type="protein sequence ID" value="CAF1686157.1"/>
    <property type="molecule type" value="Genomic_DNA"/>
</dbReference>
<dbReference type="PANTHER" id="PTHR46769">
    <property type="entry name" value="POLYCYSTIC KIDNEY AND HEPATIC DISEASE 1 (AUTOSOMAL RECESSIVE)-LIKE 1"/>
    <property type="match status" value="1"/>
</dbReference>
<feature type="domain" description="IPT/TIG" evidence="2">
    <location>
        <begin position="55"/>
        <end position="138"/>
    </location>
</feature>
<dbReference type="InterPro" id="IPR002909">
    <property type="entry name" value="IPT_dom"/>
</dbReference>
<dbReference type="InterPro" id="IPR014756">
    <property type="entry name" value="Ig_E-set"/>
</dbReference>
<gene>
    <name evidence="3" type="ORF">XAT740_LOCUS61982</name>
</gene>